<name>A0A915EV12_9BILA</name>
<dbReference type="Proteomes" id="UP000887574">
    <property type="component" value="Unplaced"/>
</dbReference>
<dbReference type="AlphaFoldDB" id="A0A915EV12"/>
<dbReference type="WBParaSite" id="jg9553">
    <property type="protein sequence ID" value="jg9553"/>
    <property type="gene ID" value="jg9553"/>
</dbReference>
<proteinExistence type="predicted"/>
<organism evidence="1 2">
    <name type="scientific">Ditylenchus dipsaci</name>
    <dbReference type="NCBI Taxonomy" id="166011"/>
    <lineage>
        <taxon>Eukaryota</taxon>
        <taxon>Metazoa</taxon>
        <taxon>Ecdysozoa</taxon>
        <taxon>Nematoda</taxon>
        <taxon>Chromadorea</taxon>
        <taxon>Rhabditida</taxon>
        <taxon>Tylenchina</taxon>
        <taxon>Tylenchomorpha</taxon>
        <taxon>Sphaerularioidea</taxon>
        <taxon>Anguinidae</taxon>
        <taxon>Anguininae</taxon>
        <taxon>Ditylenchus</taxon>
    </lineage>
</organism>
<accession>A0A915EV12</accession>
<keyword evidence="1" id="KW-1185">Reference proteome</keyword>
<evidence type="ECO:0000313" key="2">
    <source>
        <dbReference type="WBParaSite" id="jg9553"/>
    </source>
</evidence>
<sequence>MIVISSDDEEQEVSPVDASLQLDASEGDELLPTMMSPPAISPPKNVEAQWKGTSPPACAIEQLETLTRILESEMPVLMTPQSAALTTQPSKHASKTVEAELVAQAQLLLSGSPLTAAPQLTAQNFADYVAQSNQTSANVSPAAQQSHHIQMLFVEFLKMYAKYIPAWTAIMPFCERHGVPAQARAQLILQLQPIANKFEEMKSTAGQYYLR</sequence>
<protein>
    <submittedName>
        <fullName evidence="2">Uncharacterized protein</fullName>
    </submittedName>
</protein>
<evidence type="ECO:0000313" key="1">
    <source>
        <dbReference type="Proteomes" id="UP000887574"/>
    </source>
</evidence>
<reference evidence="2" key="1">
    <citation type="submission" date="2022-11" db="UniProtKB">
        <authorList>
            <consortium name="WormBaseParasite"/>
        </authorList>
    </citation>
    <scope>IDENTIFICATION</scope>
</reference>